<dbReference type="Proteomes" id="UP000799536">
    <property type="component" value="Unassembled WGS sequence"/>
</dbReference>
<keyword evidence="7" id="KW-1185">Reference proteome</keyword>
<proteinExistence type="predicted"/>
<protein>
    <recommendedName>
        <fullName evidence="8">DNA repair protein Rad26</fullName>
    </recommendedName>
</protein>
<dbReference type="AlphaFoldDB" id="A0A9P4MVL9"/>
<comment type="caution">
    <text evidence="6">The sequence shown here is derived from an EMBL/GenBank/DDBJ whole genome shotgun (WGS) entry which is preliminary data.</text>
</comment>
<evidence type="ECO:0000313" key="6">
    <source>
        <dbReference type="EMBL" id="KAF2201278.1"/>
    </source>
</evidence>
<feature type="domain" description="Rad26-like C-terminal" evidence="4">
    <location>
        <begin position="723"/>
        <end position="787"/>
    </location>
</feature>
<evidence type="ECO:0000259" key="4">
    <source>
        <dbReference type="Pfam" id="PF21046"/>
    </source>
</evidence>
<reference evidence="6" key="1">
    <citation type="journal article" date="2020" name="Stud. Mycol.">
        <title>101 Dothideomycetes genomes: a test case for predicting lifestyles and emergence of pathogens.</title>
        <authorList>
            <person name="Haridas S."/>
            <person name="Albert R."/>
            <person name="Binder M."/>
            <person name="Bloem J."/>
            <person name="Labutti K."/>
            <person name="Salamov A."/>
            <person name="Andreopoulos B."/>
            <person name="Baker S."/>
            <person name="Barry K."/>
            <person name="Bills G."/>
            <person name="Bluhm B."/>
            <person name="Cannon C."/>
            <person name="Castanera R."/>
            <person name="Culley D."/>
            <person name="Daum C."/>
            <person name="Ezra D."/>
            <person name="Gonzalez J."/>
            <person name="Henrissat B."/>
            <person name="Kuo A."/>
            <person name="Liang C."/>
            <person name="Lipzen A."/>
            <person name="Lutzoni F."/>
            <person name="Magnuson J."/>
            <person name="Mondo S."/>
            <person name="Nolan M."/>
            <person name="Ohm R."/>
            <person name="Pangilinan J."/>
            <person name="Park H.-J."/>
            <person name="Ramirez L."/>
            <person name="Alfaro M."/>
            <person name="Sun H."/>
            <person name="Tritt A."/>
            <person name="Yoshinaga Y."/>
            <person name="Zwiers L.-H."/>
            <person name="Turgeon B."/>
            <person name="Goodwin S."/>
            <person name="Spatafora J."/>
            <person name="Crous P."/>
            <person name="Grigoriev I."/>
        </authorList>
    </citation>
    <scope>NUCLEOTIDE SEQUENCE</scope>
    <source>
        <strain evidence="6">ATCC 74209</strain>
    </source>
</reference>
<name>A0A9P4MVL9_9PLEO</name>
<dbReference type="EMBL" id="ML993983">
    <property type="protein sequence ID" value="KAF2201278.1"/>
    <property type="molecule type" value="Genomic_DNA"/>
</dbReference>
<evidence type="ECO:0000256" key="2">
    <source>
        <dbReference type="SAM" id="MobiDB-lite"/>
    </source>
</evidence>
<dbReference type="InterPro" id="IPR048380">
    <property type="entry name" value="Rad26-like_N"/>
</dbReference>
<feature type="domain" description="Rad26-like helical repeats" evidence="3">
    <location>
        <begin position="491"/>
        <end position="716"/>
    </location>
</feature>
<dbReference type="InterPro" id="IPR022093">
    <property type="entry name" value="Rad26-like_helical"/>
</dbReference>
<gene>
    <name evidence="6" type="ORF">GQ43DRAFT_440751</name>
</gene>
<dbReference type="Pfam" id="PF21046">
    <property type="entry name" value="Rad26-like_C"/>
    <property type="match status" value="1"/>
</dbReference>
<evidence type="ECO:0000313" key="7">
    <source>
        <dbReference type="Proteomes" id="UP000799536"/>
    </source>
</evidence>
<dbReference type="Pfam" id="PF21048">
    <property type="entry name" value="Rad26-like_N"/>
    <property type="match status" value="1"/>
</dbReference>
<dbReference type="InterPro" id="IPR048379">
    <property type="entry name" value="Rad26-like_C"/>
</dbReference>
<evidence type="ECO:0000259" key="3">
    <source>
        <dbReference type="Pfam" id="PF12331"/>
    </source>
</evidence>
<keyword evidence="1" id="KW-0175">Coiled coil</keyword>
<feature type="compositionally biased region" description="Polar residues" evidence="2">
    <location>
        <begin position="282"/>
        <end position="291"/>
    </location>
</feature>
<accession>A0A9P4MVL9</accession>
<feature type="domain" description="Rad26-like N-terminal" evidence="5">
    <location>
        <begin position="387"/>
        <end position="432"/>
    </location>
</feature>
<dbReference type="OrthoDB" id="5245063at2759"/>
<evidence type="ECO:0008006" key="8">
    <source>
        <dbReference type="Google" id="ProtNLM"/>
    </source>
</evidence>
<evidence type="ECO:0000259" key="5">
    <source>
        <dbReference type="Pfam" id="PF21048"/>
    </source>
</evidence>
<feature type="region of interest" description="Disordered" evidence="2">
    <location>
        <begin position="264"/>
        <end position="364"/>
    </location>
</feature>
<sequence length="796" mass="89153">MALNDEDDDFDFSDDLDLDALPANTLQELESAAIASTQHQDKGFVNNSFIPYQENVTLQNGYGYTNVPPQYTTQNVPPPADSDYGDDEIINLDDESLPAQAFDSHGPRMDSFAPVQPQWAPDSAAQYSQAGQNHYSNQHVQYAQQEHFYEGTTVEMEMPTQGTQVDTNQLLARIKKLEQEKARLNREVDAEKSKVMSKSGEADIVRRRLEAATKEQERKIAALQHEQNEKIKRLNADLEKMKRERDQIETDKFFTEQSLAREADKAKARRNLKNAPVAKSNKVVSMSPSTTPKRHKSLPYRGGDGFDDTDIIMTSPSKSRDRKAFTPKQGGKRKRQTVDHSPPPALQFSESTEGPKLKEEPSSVELQLDPTLLAKLQKEDHRFELFERFVNHRSSNGDDRVLEALTQYAFPSKPEKKLSSILYDQISDIALEDDVHVLALKFSHVFLSLWGQCLKETYYAPIYLILDGLQFILACEPCTTAVALTERALPLIIDSVDLVAVPIARASTNPSFLSARDAPDQVKLRQEIDVLDCLSLMHVIAISCVMRSDAIMTFWQIVPFDHVLILLNKAQPYHQIMLMLRILSTSSLSTTLGAIVSADSAPDQQTKRESDLLNRLTNLLFEIPKPLPEPNNATPPTPYSAEQIVTMRLQVLELLKTFAIRPHGSSTLAHNPYVLARLIRYLDASITSLYRHPLSPTHEPTVSSINETMRLVYYLMKAHPDVDIRSKLSAVQGGSHKYLVSLTRLAFSEGPERVLEAGIAEDVSDAAHELLDRGLSPEEGEGLLRAFAPQGVGSRS</sequence>
<organism evidence="6 7">
    <name type="scientific">Delitschia confertaspora ATCC 74209</name>
    <dbReference type="NCBI Taxonomy" id="1513339"/>
    <lineage>
        <taxon>Eukaryota</taxon>
        <taxon>Fungi</taxon>
        <taxon>Dikarya</taxon>
        <taxon>Ascomycota</taxon>
        <taxon>Pezizomycotina</taxon>
        <taxon>Dothideomycetes</taxon>
        <taxon>Pleosporomycetidae</taxon>
        <taxon>Pleosporales</taxon>
        <taxon>Delitschiaceae</taxon>
        <taxon>Delitschia</taxon>
    </lineage>
</organism>
<feature type="coiled-coil region" evidence="1">
    <location>
        <begin position="167"/>
        <end position="251"/>
    </location>
</feature>
<dbReference type="Pfam" id="PF12331">
    <property type="entry name" value="Rad26-like_helical_rpts"/>
    <property type="match status" value="1"/>
</dbReference>
<evidence type="ECO:0000256" key="1">
    <source>
        <dbReference type="SAM" id="Coils"/>
    </source>
</evidence>